<accession>A0A8S0UZT5</accession>
<evidence type="ECO:0000313" key="1">
    <source>
        <dbReference type="EMBL" id="CAA3026409.1"/>
    </source>
</evidence>
<dbReference type="AlphaFoldDB" id="A0A8S0UZT5"/>
<reference evidence="1 2" key="1">
    <citation type="submission" date="2019-12" db="EMBL/GenBank/DDBJ databases">
        <authorList>
            <person name="Alioto T."/>
            <person name="Alioto T."/>
            <person name="Gomez Garrido J."/>
        </authorList>
    </citation>
    <scope>NUCLEOTIDE SEQUENCE [LARGE SCALE GENOMIC DNA]</scope>
</reference>
<dbReference type="EMBL" id="CACTIH010009159">
    <property type="protein sequence ID" value="CAA3026409.1"/>
    <property type="molecule type" value="Genomic_DNA"/>
</dbReference>
<comment type="caution">
    <text evidence="1">The sequence shown here is derived from an EMBL/GenBank/DDBJ whole genome shotgun (WGS) entry which is preliminary data.</text>
</comment>
<sequence length="78" mass="9394">MCEYKISVHRMYDSTESYTCENCKTVHFFKCEFYIYRDEVDTEYAIKRSCITCLRAANYDYPERQYSDDGDQDASSYK</sequence>
<organism evidence="1 2">
    <name type="scientific">Olea europaea subsp. europaea</name>
    <dbReference type="NCBI Taxonomy" id="158383"/>
    <lineage>
        <taxon>Eukaryota</taxon>
        <taxon>Viridiplantae</taxon>
        <taxon>Streptophyta</taxon>
        <taxon>Embryophyta</taxon>
        <taxon>Tracheophyta</taxon>
        <taxon>Spermatophyta</taxon>
        <taxon>Magnoliopsida</taxon>
        <taxon>eudicotyledons</taxon>
        <taxon>Gunneridae</taxon>
        <taxon>Pentapetalae</taxon>
        <taxon>asterids</taxon>
        <taxon>lamiids</taxon>
        <taxon>Lamiales</taxon>
        <taxon>Oleaceae</taxon>
        <taxon>Oleeae</taxon>
        <taxon>Olea</taxon>
    </lineage>
</organism>
<dbReference type="Gramene" id="OE9A117983T1">
    <property type="protein sequence ID" value="OE9A117983C1"/>
    <property type="gene ID" value="OE9A117983"/>
</dbReference>
<proteinExistence type="predicted"/>
<protein>
    <submittedName>
        <fullName evidence="1">Uncharacterized protein</fullName>
    </submittedName>
</protein>
<name>A0A8S0UZT5_OLEEU</name>
<keyword evidence="2" id="KW-1185">Reference proteome</keyword>
<evidence type="ECO:0000313" key="2">
    <source>
        <dbReference type="Proteomes" id="UP000594638"/>
    </source>
</evidence>
<dbReference type="Proteomes" id="UP000594638">
    <property type="component" value="Unassembled WGS sequence"/>
</dbReference>
<gene>
    <name evidence="1" type="ORF">OLEA9_A117983</name>
</gene>